<keyword evidence="3" id="KW-1185">Reference proteome</keyword>
<dbReference type="RefSeq" id="WP_132400388.1">
    <property type="nucleotide sequence ID" value="NZ_SMKA01000002.1"/>
</dbReference>
<organism evidence="2 3">
    <name type="scientific">Kribbella albertanoniae</name>
    <dbReference type="NCBI Taxonomy" id="1266829"/>
    <lineage>
        <taxon>Bacteria</taxon>
        <taxon>Bacillati</taxon>
        <taxon>Actinomycetota</taxon>
        <taxon>Actinomycetes</taxon>
        <taxon>Propionibacteriales</taxon>
        <taxon>Kribbellaceae</taxon>
        <taxon>Kribbella</taxon>
    </lineage>
</organism>
<name>A0A4R4QIC7_9ACTN</name>
<evidence type="ECO:0000313" key="3">
    <source>
        <dbReference type="Proteomes" id="UP000295075"/>
    </source>
</evidence>
<sequence length="393" mass="42220">MNGSDGQADRWARLVDVPDLKLLDCLQTSLALAAVHRFGPDAHLALGTNWRLPAVVAGSVVVAAGIEERLDDGRRLLGLVTDKPRPVSTSRDIRALAPSSGLIYLVGDAFLMPWLPYAGRRHLDHSVLIEVADDELLMIDGYHNVTPWGPSLPVVREIGPSELDDVLSGPTVAAGLEFAEYPPPLTSAEVLAGNAAAARVAGPVIDGYLAQALQRSATADGLDELVLDIWLLARERALHSRWLGCVGLPVARADDRVEAWQGLMLQSFVAQRRAERTGRADPEVIAELGRQLRADAEFAIDAVENVSWVPQPGADRAVVAVELARILREVLVLGPDDPTPAGSLRDLPGFDSFRLVQVIDRAEERLGVGLPPGATAADLWTFDGLCRLFARAG</sequence>
<dbReference type="InterPro" id="IPR009081">
    <property type="entry name" value="PP-bd_ACP"/>
</dbReference>
<protein>
    <submittedName>
        <fullName evidence="2">Acyl carrier protein</fullName>
    </submittedName>
</protein>
<dbReference type="InterPro" id="IPR036736">
    <property type="entry name" value="ACP-like_sf"/>
</dbReference>
<dbReference type="PROSITE" id="PS50075">
    <property type="entry name" value="CARRIER"/>
    <property type="match status" value="1"/>
</dbReference>
<reference evidence="2 3" key="1">
    <citation type="submission" date="2019-03" db="EMBL/GenBank/DDBJ databases">
        <title>Draft genome sequences of novel Actinobacteria.</title>
        <authorList>
            <person name="Sahin N."/>
            <person name="Ay H."/>
            <person name="Saygin H."/>
        </authorList>
    </citation>
    <scope>NUCLEOTIDE SEQUENCE [LARGE SCALE GENOMIC DNA]</scope>
    <source>
        <strain evidence="2 3">JCM 30547</strain>
    </source>
</reference>
<dbReference type="Pfam" id="PF00550">
    <property type="entry name" value="PP-binding"/>
    <property type="match status" value="1"/>
</dbReference>
<gene>
    <name evidence="2" type="ORF">E1261_01285</name>
</gene>
<dbReference type="EMBL" id="SMKA01000002">
    <property type="protein sequence ID" value="TDC35526.1"/>
    <property type="molecule type" value="Genomic_DNA"/>
</dbReference>
<comment type="caution">
    <text evidence="2">The sequence shown here is derived from an EMBL/GenBank/DDBJ whole genome shotgun (WGS) entry which is preliminary data.</text>
</comment>
<dbReference type="Gene3D" id="1.10.1200.10">
    <property type="entry name" value="ACP-like"/>
    <property type="match status" value="1"/>
</dbReference>
<dbReference type="Proteomes" id="UP000295075">
    <property type="component" value="Unassembled WGS sequence"/>
</dbReference>
<evidence type="ECO:0000259" key="1">
    <source>
        <dbReference type="PROSITE" id="PS50075"/>
    </source>
</evidence>
<dbReference type="AlphaFoldDB" id="A0A4R4QIC7"/>
<dbReference type="OrthoDB" id="4128649at2"/>
<dbReference type="SUPFAM" id="SSF47336">
    <property type="entry name" value="ACP-like"/>
    <property type="match status" value="1"/>
</dbReference>
<feature type="domain" description="Carrier" evidence="1">
    <location>
        <begin position="314"/>
        <end position="393"/>
    </location>
</feature>
<accession>A0A4R4QIC7</accession>
<proteinExistence type="predicted"/>
<evidence type="ECO:0000313" key="2">
    <source>
        <dbReference type="EMBL" id="TDC35526.1"/>
    </source>
</evidence>